<dbReference type="PROSITE" id="PS51257">
    <property type="entry name" value="PROKAR_LIPOPROTEIN"/>
    <property type="match status" value="1"/>
</dbReference>
<dbReference type="RefSeq" id="WP_345005144.1">
    <property type="nucleotide sequence ID" value="NZ_BAABCY010000034.1"/>
</dbReference>
<organism evidence="1 2">
    <name type="scientific">Snuella lapsa</name>
    <dbReference type="NCBI Taxonomy" id="870481"/>
    <lineage>
        <taxon>Bacteria</taxon>
        <taxon>Pseudomonadati</taxon>
        <taxon>Bacteroidota</taxon>
        <taxon>Flavobacteriia</taxon>
        <taxon>Flavobacteriales</taxon>
        <taxon>Flavobacteriaceae</taxon>
        <taxon>Snuella</taxon>
    </lineage>
</organism>
<evidence type="ECO:0000313" key="2">
    <source>
        <dbReference type="Proteomes" id="UP001500954"/>
    </source>
</evidence>
<name>A0ABP6XBN6_9FLAO</name>
<keyword evidence="2" id="KW-1185">Reference proteome</keyword>
<evidence type="ECO:0008006" key="3">
    <source>
        <dbReference type="Google" id="ProtNLM"/>
    </source>
</evidence>
<sequence length="446" mass="49827">MKKSLFKVCGTVIVLLLLVYSCQKDQELFDDSTNASFGIEEARTWFEANNSPIILLSGLGNENAKSSEEKKTDKPIVFQNDWEHAFTSKKGHLEVVEVALKSMGRIGHASMNSYNKWRETNNRDYFLSLSRLVIIKNKNDNSIESYIMTMVGETSYIEKKKFQQWNNTYLKKDNDYSGMVLFYTVMGDFVNGWELTNGKVTGKVTKGESKSSTVSKTASTAKSSSDCQTYYGITTYEQCTDWYSIGETDDEYFQYYSGTTCETWDEITESFTICAPETEDPDPYAGGGGGTSGSYNPQSGDKLCKTGLKSTMSVQIPNTCVTSIMEYINNEFCGGSTNEGTYIMDYNLTFDGNVFYDGVDYSDINNFVNRHFNTVAFSGFTNAIDNGNIIMTNVPSSIPNSSHNVAVVGYKSSGDIIYMDPEEGKFKEAPSSYFLKNYVITIASCK</sequence>
<protein>
    <recommendedName>
        <fullName evidence="3">Peptidase C39-like domain-containing protein</fullName>
    </recommendedName>
</protein>
<evidence type="ECO:0000313" key="1">
    <source>
        <dbReference type="EMBL" id="GAA3564313.1"/>
    </source>
</evidence>
<reference evidence="2" key="1">
    <citation type="journal article" date="2019" name="Int. J. Syst. Evol. Microbiol.">
        <title>The Global Catalogue of Microorganisms (GCM) 10K type strain sequencing project: providing services to taxonomists for standard genome sequencing and annotation.</title>
        <authorList>
            <consortium name="The Broad Institute Genomics Platform"/>
            <consortium name="The Broad Institute Genome Sequencing Center for Infectious Disease"/>
            <person name="Wu L."/>
            <person name="Ma J."/>
        </authorList>
    </citation>
    <scope>NUCLEOTIDE SEQUENCE [LARGE SCALE GENOMIC DNA]</scope>
    <source>
        <strain evidence="2">JCM 17111</strain>
    </source>
</reference>
<accession>A0ABP6XBN6</accession>
<comment type="caution">
    <text evidence="1">The sequence shown here is derived from an EMBL/GenBank/DDBJ whole genome shotgun (WGS) entry which is preliminary data.</text>
</comment>
<gene>
    <name evidence="1" type="ORF">GCM10022395_13590</name>
</gene>
<proteinExistence type="predicted"/>
<dbReference type="Proteomes" id="UP001500954">
    <property type="component" value="Unassembled WGS sequence"/>
</dbReference>
<dbReference type="EMBL" id="BAABCY010000034">
    <property type="protein sequence ID" value="GAA3564313.1"/>
    <property type="molecule type" value="Genomic_DNA"/>
</dbReference>